<dbReference type="RefSeq" id="WP_172170326.1">
    <property type="nucleotide sequence ID" value="NZ_WOEZ01000149.1"/>
</dbReference>
<protein>
    <submittedName>
        <fullName evidence="1">Uncharacterized protein</fullName>
    </submittedName>
</protein>
<evidence type="ECO:0000313" key="1">
    <source>
        <dbReference type="EMBL" id="NPT58128.1"/>
    </source>
</evidence>
<evidence type="ECO:0000313" key="2">
    <source>
        <dbReference type="Proteomes" id="UP000655523"/>
    </source>
</evidence>
<reference evidence="1 2" key="1">
    <citation type="submission" date="2019-11" db="EMBL/GenBank/DDBJ databases">
        <title>Metabolism of dissolved organic matter in forest soils.</title>
        <authorList>
            <person name="Cyle K.T."/>
            <person name="Wilhelm R.C."/>
            <person name="Martinez C.E."/>
        </authorList>
    </citation>
    <scope>NUCLEOTIDE SEQUENCE [LARGE SCALE GENOMIC DNA]</scope>
    <source>
        <strain evidence="1 2">5N</strain>
    </source>
</reference>
<dbReference type="Proteomes" id="UP000655523">
    <property type="component" value="Unassembled WGS sequence"/>
</dbReference>
<keyword evidence="2" id="KW-1185">Reference proteome</keyword>
<name>A0A972NQZ7_9BURK</name>
<accession>A0A972NQZ7</accession>
<organism evidence="1 2">
    <name type="scientific">Paraburkholderia elongata</name>
    <dbReference type="NCBI Taxonomy" id="2675747"/>
    <lineage>
        <taxon>Bacteria</taxon>
        <taxon>Pseudomonadati</taxon>
        <taxon>Pseudomonadota</taxon>
        <taxon>Betaproteobacteria</taxon>
        <taxon>Burkholderiales</taxon>
        <taxon>Burkholderiaceae</taxon>
        <taxon>Paraburkholderia</taxon>
    </lineage>
</organism>
<dbReference type="AlphaFoldDB" id="A0A972NQZ7"/>
<dbReference type="EMBL" id="WOEZ01000149">
    <property type="protein sequence ID" value="NPT58128.1"/>
    <property type="molecule type" value="Genomic_DNA"/>
</dbReference>
<sequence>MYRLTHTTRAGGHTNKYTFSHTGDTMPALKQFTVVDPTDRLNIGLKLSTRTAIEQYRLFYTQSYGHPVERGELMEEVLRSFFDNDADFQKYVKRMSTADKAAVDKALGLARQPGGISDTLISDEA</sequence>
<proteinExistence type="predicted"/>
<comment type="caution">
    <text evidence="1">The sequence shown here is derived from an EMBL/GenBank/DDBJ whole genome shotgun (WGS) entry which is preliminary data.</text>
</comment>
<gene>
    <name evidence="1" type="ORF">GNZ13_27060</name>
</gene>